<dbReference type="AlphaFoldDB" id="A0A4C1V1V5"/>
<protein>
    <submittedName>
        <fullName evidence="2">Uncharacterized protein</fullName>
    </submittedName>
</protein>
<dbReference type="Proteomes" id="UP000299102">
    <property type="component" value="Unassembled WGS sequence"/>
</dbReference>
<evidence type="ECO:0000313" key="2">
    <source>
        <dbReference type="EMBL" id="GBP32773.1"/>
    </source>
</evidence>
<comment type="caution">
    <text evidence="2">The sequence shown here is derived from an EMBL/GenBank/DDBJ whole genome shotgun (WGS) entry which is preliminary data.</text>
</comment>
<accession>A0A4C1V1V5</accession>
<gene>
    <name evidence="2" type="ORF">EVAR_18926_1</name>
</gene>
<organism evidence="2 3">
    <name type="scientific">Eumeta variegata</name>
    <name type="common">Bagworm moth</name>
    <name type="synonym">Eumeta japonica</name>
    <dbReference type="NCBI Taxonomy" id="151549"/>
    <lineage>
        <taxon>Eukaryota</taxon>
        <taxon>Metazoa</taxon>
        <taxon>Ecdysozoa</taxon>
        <taxon>Arthropoda</taxon>
        <taxon>Hexapoda</taxon>
        <taxon>Insecta</taxon>
        <taxon>Pterygota</taxon>
        <taxon>Neoptera</taxon>
        <taxon>Endopterygota</taxon>
        <taxon>Lepidoptera</taxon>
        <taxon>Glossata</taxon>
        <taxon>Ditrysia</taxon>
        <taxon>Tineoidea</taxon>
        <taxon>Psychidae</taxon>
        <taxon>Oiketicinae</taxon>
        <taxon>Eumeta</taxon>
    </lineage>
</organism>
<sequence>MPTCSPLHTHSARHRPRRPKPNVSVWGAWYCLMPTCSLLYIRTALDADGASQNQTSPKCETLGIASCRRVLSSTHSARHRPRRPKPNVSECETAVLPHADVFSPLHTHSARHRPRRPKPNVSEV</sequence>
<dbReference type="EMBL" id="BGZK01000264">
    <property type="protein sequence ID" value="GBP32773.1"/>
    <property type="molecule type" value="Genomic_DNA"/>
</dbReference>
<name>A0A4C1V1V5_EUMVA</name>
<proteinExistence type="predicted"/>
<feature type="region of interest" description="Disordered" evidence="1">
    <location>
        <begin position="102"/>
        <end position="124"/>
    </location>
</feature>
<feature type="compositionally biased region" description="Basic residues" evidence="1">
    <location>
        <begin position="108"/>
        <end position="118"/>
    </location>
</feature>
<evidence type="ECO:0000256" key="1">
    <source>
        <dbReference type="SAM" id="MobiDB-lite"/>
    </source>
</evidence>
<keyword evidence="3" id="KW-1185">Reference proteome</keyword>
<evidence type="ECO:0000313" key="3">
    <source>
        <dbReference type="Proteomes" id="UP000299102"/>
    </source>
</evidence>
<reference evidence="2 3" key="1">
    <citation type="journal article" date="2019" name="Commun. Biol.">
        <title>The bagworm genome reveals a unique fibroin gene that provides high tensile strength.</title>
        <authorList>
            <person name="Kono N."/>
            <person name="Nakamura H."/>
            <person name="Ohtoshi R."/>
            <person name="Tomita M."/>
            <person name="Numata K."/>
            <person name="Arakawa K."/>
        </authorList>
    </citation>
    <scope>NUCLEOTIDE SEQUENCE [LARGE SCALE GENOMIC DNA]</scope>
</reference>